<dbReference type="EMBL" id="JAGFNK010000073">
    <property type="protein sequence ID" value="KAI9509009.1"/>
    <property type="molecule type" value="Genomic_DNA"/>
</dbReference>
<keyword evidence="2" id="KW-1185">Reference proteome</keyword>
<protein>
    <submittedName>
        <fullName evidence="1">Uncharacterized protein</fullName>
    </submittedName>
</protein>
<sequence length="186" mass="19897">MPSQIPLIVSTILVVYGLACIFAIAGSIMKAVSVTTRDTISQYETPTNHLPPVPTVSGVSAFSFTHPIAATSFNIIIHCAVFAHEYGSSWMATPPPYPSSPQPPGCRHRLAFLCHTSQLLAAPVGAQPRQSRQSPFLPPVVLDEPVSDALWPILTTAHSPADAVGEAMESLLARRWTTSFHVPSSS</sequence>
<organism evidence="1 2">
    <name type="scientific">Russula earlei</name>
    <dbReference type="NCBI Taxonomy" id="71964"/>
    <lineage>
        <taxon>Eukaryota</taxon>
        <taxon>Fungi</taxon>
        <taxon>Dikarya</taxon>
        <taxon>Basidiomycota</taxon>
        <taxon>Agaricomycotina</taxon>
        <taxon>Agaricomycetes</taxon>
        <taxon>Russulales</taxon>
        <taxon>Russulaceae</taxon>
        <taxon>Russula</taxon>
    </lineage>
</organism>
<accession>A0ACC0UD58</accession>
<comment type="caution">
    <text evidence="1">The sequence shown here is derived from an EMBL/GenBank/DDBJ whole genome shotgun (WGS) entry which is preliminary data.</text>
</comment>
<evidence type="ECO:0000313" key="2">
    <source>
        <dbReference type="Proteomes" id="UP001207468"/>
    </source>
</evidence>
<dbReference type="Proteomes" id="UP001207468">
    <property type="component" value="Unassembled WGS sequence"/>
</dbReference>
<reference evidence="1" key="1">
    <citation type="submission" date="2021-03" db="EMBL/GenBank/DDBJ databases">
        <title>Evolutionary priming and transition to the ectomycorrhizal habit in an iconic lineage of mushroom-forming fungi: is preadaptation a requirement?</title>
        <authorList>
            <consortium name="DOE Joint Genome Institute"/>
            <person name="Looney B.P."/>
            <person name="Miyauchi S."/>
            <person name="Morin E."/>
            <person name="Drula E."/>
            <person name="Courty P.E."/>
            <person name="Chicoki N."/>
            <person name="Fauchery L."/>
            <person name="Kohler A."/>
            <person name="Kuo A."/>
            <person name="LaButti K."/>
            <person name="Pangilinan J."/>
            <person name="Lipzen A."/>
            <person name="Riley R."/>
            <person name="Andreopoulos W."/>
            <person name="He G."/>
            <person name="Johnson J."/>
            <person name="Barry K.W."/>
            <person name="Grigoriev I.V."/>
            <person name="Nagy L."/>
            <person name="Hibbett D."/>
            <person name="Henrissat B."/>
            <person name="Matheny P.B."/>
            <person name="Labbe J."/>
            <person name="Martin A.F."/>
        </authorList>
    </citation>
    <scope>NUCLEOTIDE SEQUENCE</scope>
    <source>
        <strain evidence="1">BPL698</strain>
    </source>
</reference>
<proteinExistence type="predicted"/>
<name>A0ACC0UD58_9AGAM</name>
<gene>
    <name evidence="1" type="ORF">F5148DRAFT_1349545</name>
</gene>
<evidence type="ECO:0000313" key="1">
    <source>
        <dbReference type="EMBL" id="KAI9509009.1"/>
    </source>
</evidence>